<dbReference type="InterPro" id="IPR058240">
    <property type="entry name" value="rSAM_sf"/>
</dbReference>
<gene>
    <name evidence="2" type="ORF">GND95_01655</name>
</gene>
<dbReference type="Proteomes" id="UP000483018">
    <property type="component" value="Unassembled WGS sequence"/>
</dbReference>
<dbReference type="Gene3D" id="2.30.42.10">
    <property type="match status" value="1"/>
</dbReference>
<dbReference type="SUPFAM" id="SSF102114">
    <property type="entry name" value="Radical SAM enzymes"/>
    <property type="match status" value="1"/>
</dbReference>
<evidence type="ECO:0000313" key="2">
    <source>
        <dbReference type="EMBL" id="KAE9637160.1"/>
    </source>
</evidence>
<dbReference type="InterPro" id="IPR045375">
    <property type="entry name" value="Put_radical_SAM-like_N"/>
</dbReference>
<dbReference type="Gene3D" id="3.20.20.70">
    <property type="entry name" value="Aldolase class I"/>
    <property type="match status" value="1"/>
</dbReference>
<dbReference type="OrthoDB" id="9774724at2"/>
<dbReference type="InterPro" id="IPR001478">
    <property type="entry name" value="PDZ"/>
</dbReference>
<dbReference type="EMBL" id="WSLF01000001">
    <property type="protein sequence ID" value="KAE9637160.1"/>
    <property type="molecule type" value="Genomic_DNA"/>
</dbReference>
<evidence type="ECO:0000259" key="1">
    <source>
        <dbReference type="PROSITE" id="PS50106"/>
    </source>
</evidence>
<dbReference type="PROSITE" id="PS50106">
    <property type="entry name" value="PDZ"/>
    <property type="match status" value="1"/>
</dbReference>
<feature type="domain" description="PDZ" evidence="1">
    <location>
        <begin position="9"/>
        <end position="40"/>
    </location>
</feature>
<comment type="caution">
    <text evidence="2">The sequence shown here is derived from an EMBL/GenBank/DDBJ whole genome shotgun (WGS) entry which is preliminary data.</text>
</comment>
<organism evidence="2 3">
    <name type="scientific">Defluviitalea raffinosedens</name>
    <dbReference type="NCBI Taxonomy" id="1450156"/>
    <lineage>
        <taxon>Bacteria</taxon>
        <taxon>Bacillati</taxon>
        <taxon>Bacillota</taxon>
        <taxon>Clostridia</taxon>
        <taxon>Lachnospirales</taxon>
        <taxon>Defluviitaleaceae</taxon>
        <taxon>Defluviitalea</taxon>
    </lineage>
</organism>
<dbReference type="Pfam" id="PF04459">
    <property type="entry name" value="DUF512"/>
    <property type="match status" value="1"/>
</dbReference>
<protein>
    <submittedName>
        <fullName evidence="2">DUF512 domain-containing protein</fullName>
    </submittedName>
</protein>
<accession>A0A7C8LIZ7</accession>
<dbReference type="Pfam" id="PF19238">
    <property type="entry name" value="Radical_SAM_2"/>
    <property type="match status" value="1"/>
</dbReference>
<keyword evidence="3" id="KW-1185">Reference proteome</keyword>
<reference evidence="2 3" key="1">
    <citation type="submission" date="2019-12" db="EMBL/GenBank/DDBJ databases">
        <title>Defluviitalea raffinosedens, isolated from a biogas fermenter, genome sequencing and characterization.</title>
        <authorList>
            <person name="Rettenmaier R."/>
            <person name="Schneider M."/>
            <person name="Neuhaus K."/>
            <person name="Liebl W."/>
            <person name="Zverlov V."/>
        </authorList>
    </citation>
    <scope>NUCLEOTIDE SEQUENCE [LARGE SCALE GENOMIC DNA]</scope>
    <source>
        <strain evidence="2 3">249c-K6</strain>
    </source>
</reference>
<dbReference type="InterPro" id="IPR013785">
    <property type="entry name" value="Aldolase_TIM"/>
</dbReference>
<proteinExistence type="predicted"/>
<name>A0A7C8LIZ7_9FIRM</name>
<dbReference type="SUPFAM" id="SSF50156">
    <property type="entry name" value="PDZ domain-like"/>
    <property type="match status" value="1"/>
</dbReference>
<dbReference type="InterPro" id="IPR007549">
    <property type="entry name" value="DUF512"/>
</dbReference>
<dbReference type="AlphaFoldDB" id="A0A7C8LIZ7"/>
<evidence type="ECO:0000313" key="3">
    <source>
        <dbReference type="Proteomes" id="UP000483018"/>
    </source>
</evidence>
<sequence>MKKYKEHKITKVLSGSIAEELGIEEGDILLAINDQSIEDVFDYRYLLSDEFITLLVRKNSQEEWEFEIEKEIDEDLGLVFENELMDDLKPCRNKCVFCFIDQLPPHMRKTVYFKDDDWRMSFLYGNYITLTNMSDKDFERLLFYRLSPMNISVHATDPEVRKKMLNNRFAGDILERIKRIVDAGIEVNCQIVLCKGLNDGEILEKTIKDLGRFLPGIKSTSVVPVGISKFRHELYPLIPFEKEDARAVIKIIHKWQDYFKKKYNNSFIYAADEFYLTGEVEIPEFEKYEDFPQIENGVGMVALMKHEFDEYYKTLPEVLDEYIDVSIATGVITYPFICELVDRLNQKYPNLSVRIYPITNYFFGEKITVSGLMTGQDLLGQLKHKELGSRLLLPQNAFRDNDTILLDDMYVEDLEKELNIPITIVENSGKEFIKAILNIKENSNE</sequence>
<dbReference type="Pfam" id="PF17820">
    <property type="entry name" value="PDZ_6"/>
    <property type="match status" value="1"/>
</dbReference>
<dbReference type="InterPro" id="IPR036034">
    <property type="entry name" value="PDZ_sf"/>
</dbReference>
<dbReference type="InterPro" id="IPR041489">
    <property type="entry name" value="PDZ_6"/>
</dbReference>
<dbReference type="RefSeq" id="WP_158739070.1">
    <property type="nucleotide sequence ID" value="NZ_WSLF01000001.1"/>
</dbReference>